<dbReference type="AlphaFoldDB" id="A0A1G4JV48"/>
<accession>A0A1G4JV48</accession>
<keyword evidence="4" id="KW-0378">Hydrolase</keyword>
<dbReference type="GO" id="GO:0016298">
    <property type="term" value="F:lipase activity"/>
    <property type="evidence" value="ECO:0007669"/>
    <property type="project" value="InterPro"/>
</dbReference>
<keyword evidence="3" id="KW-0551">Lipid droplet</keyword>
<protein>
    <submittedName>
        <fullName evidence="5">LAME_0F09824g1_1</fullName>
    </submittedName>
</protein>
<evidence type="ECO:0000256" key="4">
    <source>
        <dbReference type="ARBA" id="ARBA00022801"/>
    </source>
</evidence>
<evidence type="ECO:0000256" key="3">
    <source>
        <dbReference type="ARBA" id="ARBA00022677"/>
    </source>
</evidence>
<dbReference type="SUPFAM" id="SSF53474">
    <property type="entry name" value="alpha/beta-Hydrolases"/>
    <property type="match status" value="1"/>
</dbReference>
<dbReference type="Gene3D" id="3.40.50.1820">
    <property type="entry name" value="alpha/beta hydrolase"/>
    <property type="match status" value="1"/>
</dbReference>
<evidence type="ECO:0000256" key="1">
    <source>
        <dbReference type="ARBA" id="ARBA00004502"/>
    </source>
</evidence>
<gene>
    <name evidence="5" type="ORF">LAME_0F09824G</name>
</gene>
<dbReference type="InterPro" id="IPR029058">
    <property type="entry name" value="AB_hydrolase_fold"/>
</dbReference>
<dbReference type="InterPro" id="IPR019363">
    <property type="entry name" value="LDAH"/>
</dbReference>
<name>A0A1G4JV48_9SACH</name>
<dbReference type="PANTHER" id="PTHR13390:SF0">
    <property type="entry name" value="LIPID DROPLET-ASSOCIATED HYDROLASE"/>
    <property type="match status" value="1"/>
</dbReference>
<organism evidence="5 6">
    <name type="scientific">Lachancea meyersii CBS 8951</name>
    <dbReference type="NCBI Taxonomy" id="1266667"/>
    <lineage>
        <taxon>Eukaryota</taxon>
        <taxon>Fungi</taxon>
        <taxon>Dikarya</taxon>
        <taxon>Ascomycota</taxon>
        <taxon>Saccharomycotina</taxon>
        <taxon>Saccharomycetes</taxon>
        <taxon>Saccharomycetales</taxon>
        <taxon>Saccharomycetaceae</taxon>
        <taxon>Lachancea</taxon>
    </lineage>
</organism>
<dbReference type="OrthoDB" id="448051at2759"/>
<dbReference type="GO" id="GO:0019915">
    <property type="term" value="P:lipid storage"/>
    <property type="evidence" value="ECO:0007669"/>
    <property type="project" value="InterPro"/>
</dbReference>
<evidence type="ECO:0000313" key="6">
    <source>
        <dbReference type="Proteomes" id="UP000191144"/>
    </source>
</evidence>
<keyword evidence="6" id="KW-1185">Reference proteome</keyword>
<reference evidence="6" key="1">
    <citation type="submission" date="2016-03" db="EMBL/GenBank/DDBJ databases">
        <authorList>
            <person name="Devillers Hugo."/>
        </authorList>
    </citation>
    <scope>NUCLEOTIDE SEQUENCE [LARGE SCALE GENOMIC DNA]</scope>
</reference>
<evidence type="ECO:0000256" key="2">
    <source>
        <dbReference type="ARBA" id="ARBA00008300"/>
    </source>
</evidence>
<sequence>MPIQESGPEVFPSSILHLKNAKAGIDKNSSSLFVFIPGNPGLIEFYEPFLAQIHVNNPEWEVLGISHAGMNTCNAIQCPVYSLQEQIDHKIEVINRYSWSGRPLIIMGHSVGAYMAQKIAVSSELTGNVARIGLLTPTVIDIHRSEKGRKLTTLNKWVPQLHNIAAAFSWLFFEKLLPTYFVSLILSVMMKGDLESAMGSATRYLVTNSRFVKQALGLAAEEMQVIRSDWKFQETFLQHCESREAKIWFLFSANDHWVSPDTRNDLIEFFKTRGNPDLLQIDVSPTLEHAFVRRHAKIVVREYFGRM</sequence>
<comment type="subcellular location">
    <subcellularLocation>
        <location evidence="1">Lipid droplet</location>
    </subcellularLocation>
</comment>
<evidence type="ECO:0000313" key="5">
    <source>
        <dbReference type="EMBL" id="SCU94894.1"/>
    </source>
</evidence>
<comment type="similarity">
    <text evidence="2">Belongs to the AB hydrolase superfamily. LDAH family.</text>
</comment>
<proteinExistence type="inferred from homology"/>
<dbReference type="PANTHER" id="PTHR13390">
    <property type="entry name" value="LIPASE"/>
    <property type="match status" value="1"/>
</dbReference>
<dbReference type="GO" id="GO:0005811">
    <property type="term" value="C:lipid droplet"/>
    <property type="evidence" value="ECO:0007669"/>
    <property type="project" value="UniProtKB-SubCell"/>
</dbReference>
<dbReference type="Pfam" id="PF10230">
    <property type="entry name" value="LIDHydrolase"/>
    <property type="match status" value="1"/>
</dbReference>
<dbReference type="EMBL" id="LT598477">
    <property type="protein sequence ID" value="SCU94894.1"/>
    <property type="molecule type" value="Genomic_DNA"/>
</dbReference>
<dbReference type="Proteomes" id="UP000191144">
    <property type="component" value="Chromosome F"/>
</dbReference>